<name>A0A6J5NPY0_9CAUD</name>
<reference evidence="1" key="1">
    <citation type="submission" date="2020-04" db="EMBL/GenBank/DDBJ databases">
        <authorList>
            <person name="Chiriac C."/>
            <person name="Salcher M."/>
            <person name="Ghai R."/>
            <person name="Kavagutti S V."/>
        </authorList>
    </citation>
    <scope>NUCLEOTIDE SEQUENCE</scope>
</reference>
<dbReference type="EMBL" id="LR796670">
    <property type="protein sequence ID" value="CAB4159411.1"/>
    <property type="molecule type" value="Genomic_DNA"/>
</dbReference>
<evidence type="ECO:0000313" key="1">
    <source>
        <dbReference type="EMBL" id="CAB4159411.1"/>
    </source>
</evidence>
<organism evidence="1">
    <name type="scientific">uncultured Caudovirales phage</name>
    <dbReference type="NCBI Taxonomy" id="2100421"/>
    <lineage>
        <taxon>Viruses</taxon>
        <taxon>Duplodnaviria</taxon>
        <taxon>Heunggongvirae</taxon>
        <taxon>Uroviricota</taxon>
        <taxon>Caudoviricetes</taxon>
        <taxon>Peduoviridae</taxon>
        <taxon>Maltschvirus</taxon>
        <taxon>Maltschvirus maltsch</taxon>
    </lineage>
</organism>
<sequence length="76" mass="8284">MRTKEQYAEDLGDNVTRVFGPCVFTGEEYSCEVPTDGLLRFLAGEHAQAALPNVSADDREFLISGISPAGWTKTFG</sequence>
<proteinExistence type="predicted"/>
<accession>A0A6J5NPY0</accession>
<protein>
    <submittedName>
        <fullName evidence="1">Uncharacterized protein</fullName>
    </submittedName>
</protein>
<gene>
    <name evidence="1" type="ORF">UFOVP699_147</name>
</gene>